<dbReference type="AlphaFoldDB" id="A0A4U6V527"/>
<evidence type="ECO:0000313" key="2">
    <source>
        <dbReference type="EMBL" id="TKW23265.1"/>
    </source>
</evidence>
<feature type="region of interest" description="Disordered" evidence="1">
    <location>
        <begin position="1"/>
        <end position="74"/>
    </location>
</feature>
<keyword evidence="3" id="KW-1185">Reference proteome</keyword>
<dbReference type="Proteomes" id="UP000298652">
    <property type="component" value="Chromosome 4"/>
</dbReference>
<protein>
    <submittedName>
        <fullName evidence="2">Uncharacterized protein</fullName>
    </submittedName>
</protein>
<gene>
    <name evidence="2" type="ORF">SEVIR_4G281702v2</name>
</gene>
<dbReference type="Gramene" id="TKW23265">
    <property type="protein sequence ID" value="TKW23265"/>
    <property type="gene ID" value="SEVIR_4G281702v2"/>
</dbReference>
<name>A0A4U6V527_SETVI</name>
<evidence type="ECO:0000313" key="3">
    <source>
        <dbReference type="Proteomes" id="UP000298652"/>
    </source>
</evidence>
<organism evidence="2 3">
    <name type="scientific">Setaria viridis</name>
    <name type="common">Green bristlegrass</name>
    <name type="synonym">Setaria italica subsp. viridis</name>
    <dbReference type="NCBI Taxonomy" id="4556"/>
    <lineage>
        <taxon>Eukaryota</taxon>
        <taxon>Viridiplantae</taxon>
        <taxon>Streptophyta</taxon>
        <taxon>Embryophyta</taxon>
        <taxon>Tracheophyta</taxon>
        <taxon>Spermatophyta</taxon>
        <taxon>Magnoliopsida</taxon>
        <taxon>Liliopsida</taxon>
        <taxon>Poales</taxon>
        <taxon>Poaceae</taxon>
        <taxon>PACMAD clade</taxon>
        <taxon>Panicoideae</taxon>
        <taxon>Panicodae</taxon>
        <taxon>Paniceae</taxon>
        <taxon>Cenchrinae</taxon>
        <taxon>Setaria</taxon>
    </lineage>
</organism>
<sequence length="74" mass="7976">MGQCRMDGRGLGLTGDKERRGTTEGAAGPHPEATGLTSRRRSAMRRGCGREQRTAVEGRTDATRRACMVKGRGE</sequence>
<dbReference type="EMBL" id="CM016555">
    <property type="protein sequence ID" value="TKW23265.1"/>
    <property type="molecule type" value="Genomic_DNA"/>
</dbReference>
<feature type="compositionally biased region" description="Basic and acidic residues" evidence="1">
    <location>
        <begin position="48"/>
        <end position="64"/>
    </location>
</feature>
<evidence type="ECO:0000256" key="1">
    <source>
        <dbReference type="SAM" id="MobiDB-lite"/>
    </source>
</evidence>
<reference evidence="2" key="1">
    <citation type="submission" date="2019-03" db="EMBL/GenBank/DDBJ databases">
        <title>WGS assembly of Setaria viridis.</title>
        <authorList>
            <person name="Huang P."/>
            <person name="Jenkins J."/>
            <person name="Grimwood J."/>
            <person name="Barry K."/>
            <person name="Healey A."/>
            <person name="Mamidi S."/>
            <person name="Sreedasyam A."/>
            <person name="Shu S."/>
            <person name="Feldman M."/>
            <person name="Wu J."/>
            <person name="Yu Y."/>
            <person name="Chen C."/>
            <person name="Johnson J."/>
            <person name="Rokhsar D."/>
            <person name="Baxter I."/>
            <person name="Schmutz J."/>
            <person name="Brutnell T."/>
            <person name="Kellogg E."/>
        </authorList>
    </citation>
    <scope>NUCLEOTIDE SEQUENCE [LARGE SCALE GENOMIC DNA]</scope>
</reference>
<proteinExistence type="predicted"/>
<accession>A0A4U6V527</accession>